<dbReference type="InterPro" id="IPR018750">
    <property type="entry name" value="DUF2306_membrane"/>
</dbReference>
<feature type="transmembrane region" description="Helical" evidence="1">
    <location>
        <begin position="118"/>
        <end position="140"/>
    </location>
</feature>
<feature type="transmembrane region" description="Helical" evidence="1">
    <location>
        <begin position="28"/>
        <end position="48"/>
    </location>
</feature>
<evidence type="ECO:0000256" key="1">
    <source>
        <dbReference type="SAM" id="Phobius"/>
    </source>
</evidence>
<organism evidence="2 3">
    <name type="scientific">Massariosphaeria phaeospora</name>
    <dbReference type="NCBI Taxonomy" id="100035"/>
    <lineage>
        <taxon>Eukaryota</taxon>
        <taxon>Fungi</taxon>
        <taxon>Dikarya</taxon>
        <taxon>Ascomycota</taxon>
        <taxon>Pezizomycotina</taxon>
        <taxon>Dothideomycetes</taxon>
        <taxon>Pleosporomycetidae</taxon>
        <taxon>Pleosporales</taxon>
        <taxon>Pleosporales incertae sedis</taxon>
        <taxon>Massariosphaeria</taxon>
    </lineage>
</organism>
<dbReference type="Pfam" id="PF10067">
    <property type="entry name" value="DUF2306"/>
    <property type="match status" value="1"/>
</dbReference>
<dbReference type="AlphaFoldDB" id="A0A7C8MBR5"/>
<dbReference type="Proteomes" id="UP000481861">
    <property type="component" value="Unassembled WGS sequence"/>
</dbReference>
<feature type="transmembrane region" description="Helical" evidence="1">
    <location>
        <begin position="180"/>
        <end position="204"/>
    </location>
</feature>
<dbReference type="OrthoDB" id="193478at2759"/>
<evidence type="ECO:0000313" key="2">
    <source>
        <dbReference type="EMBL" id="KAF2874236.1"/>
    </source>
</evidence>
<evidence type="ECO:0008006" key="4">
    <source>
        <dbReference type="Google" id="ProtNLM"/>
    </source>
</evidence>
<reference evidence="2 3" key="1">
    <citation type="submission" date="2020-01" db="EMBL/GenBank/DDBJ databases">
        <authorList>
            <consortium name="DOE Joint Genome Institute"/>
            <person name="Haridas S."/>
            <person name="Albert R."/>
            <person name="Binder M."/>
            <person name="Bloem J."/>
            <person name="Labutti K."/>
            <person name="Salamov A."/>
            <person name="Andreopoulos B."/>
            <person name="Baker S.E."/>
            <person name="Barry K."/>
            <person name="Bills G."/>
            <person name="Bluhm B.H."/>
            <person name="Cannon C."/>
            <person name="Castanera R."/>
            <person name="Culley D.E."/>
            <person name="Daum C."/>
            <person name="Ezra D."/>
            <person name="Gonzalez J.B."/>
            <person name="Henrissat B."/>
            <person name="Kuo A."/>
            <person name="Liang C."/>
            <person name="Lipzen A."/>
            <person name="Lutzoni F."/>
            <person name="Magnuson J."/>
            <person name="Mondo S."/>
            <person name="Nolan M."/>
            <person name="Ohm R."/>
            <person name="Pangilinan J."/>
            <person name="Park H.-J.H."/>
            <person name="Ramirez L."/>
            <person name="Alfaro M."/>
            <person name="Sun H."/>
            <person name="Tritt A."/>
            <person name="Yoshinaga Y."/>
            <person name="Zwiers L.-H.L."/>
            <person name="Turgeon B.G."/>
            <person name="Goodwin S.B."/>
            <person name="Spatafora J.W."/>
            <person name="Crous P.W."/>
            <person name="Grigoriev I.V."/>
        </authorList>
    </citation>
    <scope>NUCLEOTIDE SEQUENCE [LARGE SCALE GENOMIC DNA]</scope>
    <source>
        <strain evidence="2 3">CBS 611.86</strain>
    </source>
</reference>
<accession>A0A7C8MBR5</accession>
<gene>
    <name evidence="2" type="ORF">BDV95DRAFT_626998</name>
</gene>
<sequence length="346" mass="37923">MSNPTSPPRNTIGAKVRGPFGFKKTYNFVLWFIFAGALLGFVLARFMYLNFNQFCPPSRISNGNNAAPGECYYYTNFNQYKIGILLHLGGVLPSGLLAVLQFTPAIRQRFVLFHRINGYAVLLLFLLSTVGALMIARHAFGGGLDVQALVGTLAIMCTVSFVLSYINVKRLQIEQHRAWMLRGWFYAGSIITSRFIFILAALIVSKLGGYYTARSCAQLAYIHKTAAETLAHYPACEVFFNGSNLDAQATVKATMTGGSASEVGAVLGMSFGMGLWVSLALHAIGIEIYLHLTPREAERLRNVSYQRQLEAGMQNPGSAGLVVDRFGDCEPWVSQAKKESDAASSK</sequence>
<protein>
    <recommendedName>
        <fullName evidence="4">Microtubule associated protein</fullName>
    </recommendedName>
</protein>
<keyword evidence="1" id="KW-0812">Transmembrane</keyword>
<feature type="transmembrane region" description="Helical" evidence="1">
    <location>
        <begin position="84"/>
        <end position="106"/>
    </location>
</feature>
<keyword evidence="3" id="KW-1185">Reference proteome</keyword>
<feature type="transmembrane region" description="Helical" evidence="1">
    <location>
        <begin position="273"/>
        <end position="292"/>
    </location>
</feature>
<name>A0A7C8MBR5_9PLEO</name>
<dbReference type="EMBL" id="JAADJZ010000006">
    <property type="protein sequence ID" value="KAF2874236.1"/>
    <property type="molecule type" value="Genomic_DNA"/>
</dbReference>
<keyword evidence="1" id="KW-1133">Transmembrane helix</keyword>
<proteinExistence type="predicted"/>
<feature type="transmembrane region" description="Helical" evidence="1">
    <location>
        <begin position="146"/>
        <end position="168"/>
    </location>
</feature>
<comment type="caution">
    <text evidence="2">The sequence shown here is derived from an EMBL/GenBank/DDBJ whole genome shotgun (WGS) entry which is preliminary data.</text>
</comment>
<keyword evidence="1" id="KW-0472">Membrane</keyword>
<evidence type="ECO:0000313" key="3">
    <source>
        <dbReference type="Proteomes" id="UP000481861"/>
    </source>
</evidence>